<name>A0A914Z6Z9_9BILA</name>
<dbReference type="InterPro" id="IPR008984">
    <property type="entry name" value="SMAD_FHA_dom_sf"/>
</dbReference>
<feature type="region of interest" description="Disordered" evidence="2">
    <location>
        <begin position="149"/>
        <end position="218"/>
    </location>
</feature>
<feature type="compositionally biased region" description="Low complexity" evidence="2">
    <location>
        <begin position="207"/>
        <end position="218"/>
    </location>
</feature>
<dbReference type="PROSITE" id="PS50006">
    <property type="entry name" value="FHA_DOMAIN"/>
    <property type="match status" value="1"/>
</dbReference>
<evidence type="ECO:0000256" key="1">
    <source>
        <dbReference type="SAM" id="Coils"/>
    </source>
</evidence>
<evidence type="ECO:0000259" key="3">
    <source>
        <dbReference type="PROSITE" id="PS50006"/>
    </source>
</evidence>
<feature type="compositionally biased region" description="Polar residues" evidence="2">
    <location>
        <begin position="175"/>
        <end position="195"/>
    </location>
</feature>
<evidence type="ECO:0000313" key="4">
    <source>
        <dbReference type="Proteomes" id="UP000887577"/>
    </source>
</evidence>
<organism evidence="4 5">
    <name type="scientific">Panagrolaimus superbus</name>
    <dbReference type="NCBI Taxonomy" id="310955"/>
    <lineage>
        <taxon>Eukaryota</taxon>
        <taxon>Metazoa</taxon>
        <taxon>Ecdysozoa</taxon>
        <taxon>Nematoda</taxon>
        <taxon>Chromadorea</taxon>
        <taxon>Rhabditida</taxon>
        <taxon>Tylenchina</taxon>
        <taxon>Panagrolaimomorpha</taxon>
        <taxon>Panagrolaimoidea</taxon>
        <taxon>Panagrolaimidae</taxon>
        <taxon>Panagrolaimus</taxon>
    </lineage>
</organism>
<dbReference type="Proteomes" id="UP000887577">
    <property type="component" value="Unplaced"/>
</dbReference>
<dbReference type="CDD" id="cd00060">
    <property type="entry name" value="FHA"/>
    <property type="match status" value="1"/>
</dbReference>
<dbReference type="InterPro" id="IPR000253">
    <property type="entry name" value="FHA_dom"/>
</dbReference>
<dbReference type="Pfam" id="PF00498">
    <property type="entry name" value="FHA"/>
    <property type="match status" value="1"/>
</dbReference>
<feature type="compositionally biased region" description="Polar residues" evidence="2">
    <location>
        <begin position="154"/>
        <end position="163"/>
    </location>
</feature>
<keyword evidence="4" id="KW-1185">Reference proteome</keyword>
<evidence type="ECO:0000313" key="5">
    <source>
        <dbReference type="WBParaSite" id="PSU_v2.g8469.t1"/>
    </source>
</evidence>
<sequence>MLRRYTSLGLQNFLLENATSLLGSSSLCDIVVKGTNVAERHALIEYHPVTRSFWIRDLGTIGGTFVNDNILYGITELKSADILRFGKSGEYIFDMPLIQPTPEKNRRTSSFRHSQCADAPSEGIALPVVGNKIFPKNRNEKFSRAIVSKKLCQQPPTRSSDSEGITPKNDPNIRPMSTKQQQRSLSLGRLNSTINGGNGRKLPYLKGSKTTGSSGYSSTETSAFLSQLNGSGGGGGGGGKKGKNAVGTTLVQRVVRLQNELKKKDEEIAKLKENAILPSTTGDRVKGTLDEYRISLAEVRAENEKLRAIISQENTIGVLPSDNVIKELNQEADSLRPFFE</sequence>
<dbReference type="Gene3D" id="2.60.200.20">
    <property type="match status" value="1"/>
</dbReference>
<keyword evidence="1" id="KW-0175">Coiled coil</keyword>
<proteinExistence type="predicted"/>
<dbReference type="WBParaSite" id="PSU_v2.g8469.t1">
    <property type="protein sequence ID" value="PSU_v2.g8469.t1"/>
    <property type="gene ID" value="PSU_v2.g8469"/>
</dbReference>
<feature type="coiled-coil region" evidence="1">
    <location>
        <begin position="254"/>
        <end position="309"/>
    </location>
</feature>
<evidence type="ECO:0000256" key="2">
    <source>
        <dbReference type="SAM" id="MobiDB-lite"/>
    </source>
</evidence>
<dbReference type="AlphaFoldDB" id="A0A914Z6Z9"/>
<reference evidence="5" key="1">
    <citation type="submission" date="2022-11" db="UniProtKB">
        <authorList>
            <consortium name="WormBaseParasite"/>
        </authorList>
    </citation>
    <scope>IDENTIFICATION</scope>
</reference>
<dbReference type="SUPFAM" id="SSF49879">
    <property type="entry name" value="SMAD/FHA domain"/>
    <property type="match status" value="1"/>
</dbReference>
<protein>
    <submittedName>
        <fullName evidence="5">FHA domain-containing protein</fullName>
    </submittedName>
</protein>
<dbReference type="SMART" id="SM00240">
    <property type="entry name" value="FHA"/>
    <property type="match status" value="1"/>
</dbReference>
<feature type="domain" description="FHA" evidence="3">
    <location>
        <begin position="20"/>
        <end position="71"/>
    </location>
</feature>
<accession>A0A914Z6Z9</accession>